<proteinExistence type="predicted"/>
<name>A0A1T2KV32_9GAMM</name>
<dbReference type="Pfam" id="PF01937">
    <property type="entry name" value="ARMT1-like_dom"/>
    <property type="match status" value="1"/>
</dbReference>
<accession>A0A1T2KV32</accession>
<protein>
    <recommendedName>
        <fullName evidence="2">Damage-control phosphatase ARMT1-like metal-binding domain-containing protein</fullName>
    </recommendedName>
</protein>
<dbReference type="AlphaFoldDB" id="A0A1T2KV32"/>
<reference evidence="3 4" key="1">
    <citation type="submission" date="2016-11" db="EMBL/GenBank/DDBJ databases">
        <title>Mixed transmission modes and dynamic genome evolution in an obligate animal-bacterial symbiosis.</title>
        <authorList>
            <person name="Russell S.L."/>
            <person name="Corbett-Detig R.B."/>
            <person name="Cavanaugh C.M."/>
        </authorList>
    </citation>
    <scope>NUCLEOTIDE SEQUENCE [LARGE SCALE GENOMIC DNA]</scope>
    <source>
        <strain evidence="3">Se-Cadez</strain>
    </source>
</reference>
<evidence type="ECO:0000313" key="4">
    <source>
        <dbReference type="Proteomes" id="UP000190896"/>
    </source>
</evidence>
<dbReference type="OrthoDB" id="9796465at2"/>
<comment type="caution">
    <text evidence="3">The sequence shown here is derived from an EMBL/GenBank/DDBJ whole genome shotgun (WGS) entry which is preliminary data.</text>
</comment>
<organism evidence="3 4">
    <name type="scientific">Solemya velesiana gill symbiont</name>
    <dbReference type="NCBI Taxonomy" id="1918948"/>
    <lineage>
        <taxon>Bacteria</taxon>
        <taxon>Pseudomonadati</taxon>
        <taxon>Pseudomonadota</taxon>
        <taxon>Gammaproteobacteria</taxon>
        <taxon>sulfur-oxidizing symbionts</taxon>
    </lineage>
</organism>
<feature type="region of interest" description="Disordered" evidence="1">
    <location>
        <begin position="63"/>
        <end position="87"/>
    </location>
</feature>
<dbReference type="EMBL" id="MPRJ01000028">
    <property type="protein sequence ID" value="OOZ36707.1"/>
    <property type="molecule type" value="Genomic_DNA"/>
</dbReference>
<evidence type="ECO:0000256" key="1">
    <source>
        <dbReference type="SAM" id="MobiDB-lite"/>
    </source>
</evidence>
<evidence type="ECO:0000259" key="2">
    <source>
        <dbReference type="Pfam" id="PF01937"/>
    </source>
</evidence>
<feature type="domain" description="Damage-control phosphatase ARMT1-like metal-binding" evidence="2">
    <location>
        <begin position="5"/>
        <end position="84"/>
    </location>
</feature>
<evidence type="ECO:0000313" key="3">
    <source>
        <dbReference type="EMBL" id="OOZ36707.1"/>
    </source>
</evidence>
<gene>
    <name evidence="3" type="ORF">BOW51_05725</name>
</gene>
<dbReference type="Proteomes" id="UP000190896">
    <property type="component" value="Unassembled WGS sequence"/>
</dbReference>
<dbReference type="InterPro" id="IPR036075">
    <property type="entry name" value="ARMT-1-like_metal-bd_sf"/>
</dbReference>
<dbReference type="SUPFAM" id="SSF111321">
    <property type="entry name" value="AF1104-like"/>
    <property type="match status" value="1"/>
</dbReference>
<keyword evidence="4" id="KW-1185">Reference proteome</keyword>
<feature type="compositionally biased region" description="Polar residues" evidence="1">
    <location>
        <begin position="75"/>
        <end position="87"/>
    </location>
</feature>
<sequence length="87" mass="9559">MKSKPECDQCFLRQATHAANLAHLAPSTTEELIIAVKEELTRTPGDVSPPVRASRVHAVVRQISANPDPYREAKQQATRQALNSTPN</sequence>
<dbReference type="InterPro" id="IPR002791">
    <property type="entry name" value="ARMT1-like_metal-bd"/>
</dbReference>